<dbReference type="Proteomes" id="UP001480955">
    <property type="component" value="Unassembled WGS sequence"/>
</dbReference>
<feature type="non-terminal residue" evidence="3">
    <location>
        <position position="46"/>
    </location>
</feature>
<name>A0ABV1QJ39_9HYPH</name>
<organism evidence="3 4">
    <name type="scientific">Methylorubrum podarium</name>
    <dbReference type="NCBI Taxonomy" id="200476"/>
    <lineage>
        <taxon>Bacteria</taxon>
        <taxon>Pseudomonadati</taxon>
        <taxon>Pseudomonadota</taxon>
        <taxon>Alphaproteobacteria</taxon>
        <taxon>Hyphomicrobiales</taxon>
        <taxon>Methylobacteriaceae</taxon>
        <taxon>Methylorubrum</taxon>
    </lineage>
</organism>
<dbReference type="InterPro" id="IPR036291">
    <property type="entry name" value="NAD(P)-bd_dom_sf"/>
</dbReference>
<feature type="domain" description="UDP-glucose/GDP-mannose dehydrogenase N-terminal" evidence="2">
    <location>
        <begin position="1"/>
        <end position="46"/>
    </location>
</feature>
<comment type="caution">
    <text evidence="3">The sequence shown here is derived from an EMBL/GenBank/DDBJ whole genome shotgun (WGS) entry which is preliminary data.</text>
</comment>
<evidence type="ECO:0000256" key="1">
    <source>
        <dbReference type="ARBA" id="ARBA00015132"/>
    </source>
</evidence>
<dbReference type="InterPro" id="IPR001732">
    <property type="entry name" value="UDP-Glc/GDP-Man_DH_N"/>
</dbReference>
<dbReference type="PANTHER" id="PTHR43750:SF3">
    <property type="entry name" value="UDP-GLUCOSE 6-DEHYDROGENASE TUAD"/>
    <property type="match status" value="1"/>
</dbReference>
<evidence type="ECO:0000313" key="4">
    <source>
        <dbReference type="Proteomes" id="UP001480955"/>
    </source>
</evidence>
<dbReference type="Pfam" id="PF03721">
    <property type="entry name" value="UDPG_MGDP_dh_N"/>
    <property type="match status" value="1"/>
</dbReference>
<dbReference type="RefSeq" id="WP_350392925.1">
    <property type="nucleotide sequence ID" value="NZ_JBELQE010000034.1"/>
</dbReference>
<dbReference type="Gene3D" id="3.40.50.720">
    <property type="entry name" value="NAD(P)-binding Rossmann-like Domain"/>
    <property type="match status" value="1"/>
</dbReference>
<evidence type="ECO:0000313" key="3">
    <source>
        <dbReference type="EMBL" id="MER2249415.1"/>
    </source>
</evidence>
<dbReference type="EMBL" id="JBELQE010000034">
    <property type="protein sequence ID" value="MER2249415.1"/>
    <property type="molecule type" value="Genomic_DNA"/>
</dbReference>
<evidence type="ECO:0000259" key="2">
    <source>
        <dbReference type="Pfam" id="PF03721"/>
    </source>
</evidence>
<accession>A0ABV1QJ39</accession>
<dbReference type="SUPFAM" id="SSF51735">
    <property type="entry name" value="NAD(P)-binding Rossmann-fold domains"/>
    <property type="match status" value="1"/>
</dbReference>
<dbReference type="PROSITE" id="PS51257">
    <property type="entry name" value="PROKAR_LIPOPROTEIN"/>
    <property type="match status" value="1"/>
</dbReference>
<protein>
    <recommendedName>
        <fullName evidence="1">UDP-glucose 6-dehydrogenase</fullName>
    </recommendedName>
</protein>
<reference evidence="3 4" key="1">
    <citation type="submission" date="2024-06" db="EMBL/GenBank/DDBJ databases">
        <authorList>
            <person name="Campbell A.G."/>
        </authorList>
    </citation>
    <scope>NUCLEOTIDE SEQUENCE [LARGE SCALE GENOMIC DNA]</scope>
    <source>
        <strain evidence="3 4">EM12</strain>
    </source>
</reference>
<sequence length="46" mass="4817">MRIAVIGSGYVGLVSGACLADFGHEVVCIDKDPEKIAALNEGRMPI</sequence>
<gene>
    <name evidence="3" type="ORF">ABS772_05745</name>
</gene>
<keyword evidence="4" id="KW-1185">Reference proteome</keyword>
<dbReference type="PANTHER" id="PTHR43750">
    <property type="entry name" value="UDP-GLUCOSE 6-DEHYDROGENASE TUAD"/>
    <property type="match status" value="1"/>
</dbReference>
<proteinExistence type="predicted"/>